<feature type="compositionally biased region" description="Low complexity" evidence="12">
    <location>
        <begin position="88"/>
        <end position="100"/>
    </location>
</feature>
<dbReference type="GO" id="GO:0006281">
    <property type="term" value="P:DNA repair"/>
    <property type="evidence" value="ECO:0007669"/>
    <property type="project" value="UniProtKB-KW"/>
</dbReference>
<dbReference type="InterPro" id="IPR005122">
    <property type="entry name" value="Uracil-DNA_glycosylase-like"/>
</dbReference>
<protein>
    <recommendedName>
        <fullName evidence="4">Type-4 uracil-DNA glycosylase</fullName>
        <ecNumber evidence="3">3.2.2.27</ecNumber>
    </recommendedName>
</protein>
<keyword evidence="6" id="KW-0479">Metal-binding</keyword>
<evidence type="ECO:0000256" key="10">
    <source>
        <dbReference type="ARBA" id="ARBA00023014"/>
    </source>
</evidence>
<evidence type="ECO:0000256" key="5">
    <source>
        <dbReference type="ARBA" id="ARBA00022485"/>
    </source>
</evidence>
<evidence type="ECO:0000256" key="6">
    <source>
        <dbReference type="ARBA" id="ARBA00022723"/>
    </source>
</evidence>
<evidence type="ECO:0000313" key="14">
    <source>
        <dbReference type="EMBL" id="KGX06861.1"/>
    </source>
</evidence>
<evidence type="ECO:0000259" key="13">
    <source>
        <dbReference type="SMART" id="SM00986"/>
    </source>
</evidence>
<evidence type="ECO:0000256" key="9">
    <source>
        <dbReference type="ARBA" id="ARBA00023004"/>
    </source>
</evidence>
<dbReference type="PANTHER" id="PTHR33693">
    <property type="entry name" value="TYPE-5 URACIL-DNA GLYCOSYLASE"/>
    <property type="match status" value="1"/>
</dbReference>
<dbReference type="GO" id="GO:0051539">
    <property type="term" value="F:4 iron, 4 sulfur cluster binding"/>
    <property type="evidence" value="ECO:0007669"/>
    <property type="project" value="UniProtKB-KW"/>
</dbReference>
<dbReference type="EC" id="3.2.2.27" evidence="3"/>
<keyword evidence="8" id="KW-0378">Hydrolase</keyword>
<feature type="compositionally biased region" description="Low complexity" evidence="12">
    <location>
        <begin position="126"/>
        <end position="160"/>
    </location>
</feature>
<dbReference type="PANTHER" id="PTHR33693:SF1">
    <property type="entry name" value="TYPE-4 URACIL-DNA GLYCOSYLASE"/>
    <property type="match status" value="1"/>
</dbReference>
<keyword evidence="10" id="KW-0411">Iron-sulfur</keyword>
<evidence type="ECO:0000256" key="7">
    <source>
        <dbReference type="ARBA" id="ARBA00022763"/>
    </source>
</evidence>
<dbReference type="CDD" id="cd10030">
    <property type="entry name" value="UDG-F4_TTUDGA_SPO1dp_like"/>
    <property type="match status" value="1"/>
</dbReference>
<keyword evidence="11" id="KW-0234">DNA repair</keyword>
<dbReference type="GO" id="GO:0046872">
    <property type="term" value="F:metal ion binding"/>
    <property type="evidence" value="ECO:0007669"/>
    <property type="project" value="UniProtKB-KW"/>
</dbReference>
<name>A0AA40MAM4_BURPE</name>
<proteinExistence type="inferred from homology"/>
<feature type="region of interest" description="Disordered" evidence="12">
    <location>
        <begin position="44"/>
        <end position="100"/>
    </location>
</feature>
<feature type="region of interest" description="Disordered" evidence="12">
    <location>
        <begin position="126"/>
        <end position="243"/>
    </location>
</feature>
<evidence type="ECO:0000256" key="12">
    <source>
        <dbReference type="SAM" id="MobiDB-lite"/>
    </source>
</evidence>
<keyword evidence="9" id="KW-0408">Iron</keyword>
<dbReference type="Pfam" id="PF03167">
    <property type="entry name" value="UDG"/>
    <property type="match status" value="1"/>
</dbReference>
<comment type="similarity">
    <text evidence="2">Belongs to the uracil-DNA glycosylase (UDG) superfamily. Type 4 (UDGa) family.</text>
</comment>
<dbReference type="SMART" id="SM00986">
    <property type="entry name" value="UDG"/>
    <property type="match status" value="1"/>
</dbReference>
<evidence type="ECO:0000256" key="4">
    <source>
        <dbReference type="ARBA" id="ARBA00019403"/>
    </source>
</evidence>
<evidence type="ECO:0000256" key="2">
    <source>
        <dbReference type="ARBA" id="ARBA00006521"/>
    </source>
</evidence>
<keyword evidence="7" id="KW-0227">DNA damage</keyword>
<dbReference type="Proteomes" id="UP000030475">
    <property type="component" value="Unassembled WGS sequence"/>
</dbReference>
<organism evidence="14 15">
    <name type="scientific">Burkholderia pseudomallei</name>
    <name type="common">Pseudomonas pseudomallei</name>
    <dbReference type="NCBI Taxonomy" id="28450"/>
    <lineage>
        <taxon>Bacteria</taxon>
        <taxon>Pseudomonadati</taxon>
        <taxon>Pseudomonadota</taxon>
        <taxon>Betaproteobacteria</taxon>
        <taxon>Burkholderiales</taxon>
        <taxon>Burkholderiaceae</taxon>
        <taxon>Burkholderia</taxon>
        <taxon>pseudomallei group</taxon>
    </lineage>
</organism>
<gene>
    <name evidence="14" type="ORF">Y036_3403</name>
</gene>
<dbReference type="GO" id="GO:0004844">
    <property type="term" value="F:uracil DNA N-glycosylase activity"/>
    <property type="evidence" value="ECO:0007669"/>
    <property type="project" value="UniProtKB-EC"/>
</dbReference>
<evidence type="ECO:0000256" key="3">
    <source>
        <dbReference type="ARBA" id="ARBA00012030"/>
    </source>
</evidence>
<feature type="compositionally biased region" description="Low complexity" evidence="12">
    <location>
        <begin position="217"/>
        <end position="243"/>
    </location>
</feature>
<evidence type="ECO:0000256" key="8">
    <source>
        <dbReference type="ARBA" id="ARBA00022801"/>
    </source>
</evidence>
<dbReference type="RefSeq" id="WP_038739010.1">
    <property type="nucleotide sequence ID" value="NZ_KN323088.1"/>
</dbReference>
<evidence type="ECO:0000313" key="15">
    <source>
        <dbReference type="Proteomes" id="UP000030475"/>
    </source>
</evidence>
<dbReference type="SMART" id="SM00987">
    <property type="entry name" value="UreE_C"/>
    <property type="match status" value="1"/>
</dbReference>
<dbReference type="EMBL" id="JQIM01000010">
    <property type="protein sequence ID" value="KGX06861.1"/>
    <property type="molecule type" value="Genomic_DNA"/>
</dbReference>
<dbReference type="SUPFAM" id="SSF52141">
    <property type="entry name" value="Uracil-DNA glycosylase-like"/>
    <property type="match status" value="1"/>
</dbReference>
<comment type="caution">
    <text evidence="14">The sequence shown here is derived from an EMBL/GenBank/DDBJ whole genome shotgun (WGS) entry which is preliminary data.</text>
</comment>
<dbReference type="InterPro" id="IPR036895">
    <property type="entry name" value="Uracil-DNA_glycosylase-like_sf"/>
</dbReference>
<evidence type="ECO:0000256" key="1">
    <source>
        <dbReference type="ARBA" id="ARBA00001400"/>
    </source>
</evidence>
<dbReference type="NCBIfam" id="TIGR00758">
    <property type="entry name" value="UDG_fam4"/>
    <property type="match status" value="1"/>
</dbReference>
<evidence type="ECO:0000256" key="11">
    <source>
        <dbReference type="ARBA" id="ARBA00023204"/>
    </source>
</evidence>
<reference evidence="14 15" key="1">
    <citation type="submission" date="2014-08" db="EMBL/GenBank/DDBJ databases">
        <authorList>
            <person name="Bunnell A."/>
            <person name="Chain P.S."/>
            <person name="Chertkov O."/>
            <person name="Currie B.J."/>
            <person name="Daligault H.E."/>
            <person name="Davenport K.W."/>
            <person name="Davis C."/>
            <person name="Gleasner C.D."/>
            <person name="Johnson S.L."/>
            <person name="Kaestli M."/>
            <person name="Koren S."/>
            <person name="Kunde Y.A."/>
            <person name="Mayo M."/>
            <person name="McMurry K.K."/>
            <person name="Price E.P."/>
            <person name="Reitenga K.G."/>
            <person name="Robison R."/>
            <person name="Rosovitz M.J."/>
            <person name="Sarovich D.S."/>
            <person name="Teshima H."/>
        </authorList>
    </citation>
    <scope>NUCLEOTIDE SEQUENCE [LARGE SCALE GENOMIC DNA]</scope>
    <source>
        <strain evidence="14 15">MSHR44</strain>
    </source>
</reference>
<comment type="catalytic activity">
    <reaction evidence="1">
        <text>Hydrolyzes single-stranded DNA or mismatched double-stranded DNA and polynucleotides, releasing free uracil.</text>
        <dbReference type="EC" id="3.2.2.27"/>
    </reaction>
</comment>
<feature type="compositionally biased region" description="Basic and acidic residues" evidence="12">
    <location>
        <begin position="55"/>
        <end position="80"/>
    </location>
</feature>
<accession>A0AA40MAM4</accession>
<dbReference type="InterPro" id="IPR005273">
    <property type="entry name" value="Ura-DNA_glyco_family4"/>
</dbReference>
<dbReference type="AlphaFoldDB" id="A0AA40MAM4"/>
<dbReference type="Gene3D" id="3.40.470.10">
    <property type="entry name" value="Uracil-DNA glycosylase-like domain"/>
    <property type="match status" value="1"/>
</dbReference>
<sequence>MAWTEAALEELGLAPAWVRRDAARAVDVNEAAAHAAGEAAVAAVARGAQPASPDASREPARRIARDSGRDSGRDGGRDGGQDGGQNGASGDAGSASPNDAAHAMARVAGAEASAAAAVADEHAALARQAGDGRGQARQAAAEPGARAAADAPAPAAAPASRTRDATIARGASPAEPDEPGVAGVAGVADEPSVAGGARRARTSGGGADVPASALDWTDAAEATRPAAAPAPAALTGGDAGAAASDEDMSWFDLEPVHEPVLPDVAARPAATTPSVAELGWDELRARVADCERCRLCEKRTNTVFGVGDEHADWMLVGEAPGENEDKQGEPFVGQAGKLLDNMLRALALKRGENVYIANVIKCRPPGNRNPEPDEVARCEPYLQRQVALVKPKLIVALGRFAAQTLLKTDGSIASMRGRVHQYEGVPVIVTYHPAYLLRSLQDKAKAWSDLCLANDTYRSAAPAADPP</sequence>
<keyword evidence="5" id="KW-0004">4Fe-4S</keyword>
<feature type="domain" description="Uracil-DNA glycosylase-like" evidence="13">
    <location>
        <begin position="304"/>
        <end position="451"/>
    </location>
</feature>
<dbReference type="InterPro" id="IPR051536">
    <property type="entry name" value="UDG_Type-4/5"/>
</dbReference>